<organism evidence="2">
    <name type="scientific">Caenorhabditis remanei</name>
    <name type="common">Caenorhabditis vulgaris</name>
    <dbReference type="NCBI Taxonomy" id="31234"/>
    <lineage>
        <taxon>Eukaryota</taxon>
        <taxon>Metazoa</taxon>
        <taxon>Ecdysozoa</taxon>
        <taxon>Nematoda</taxon>
        <taxon>Chromadorea</taxon>
        <taxon>Rhabditida</taxon>
        <taxon>Rhabditina</taxon>
        <taxon>Rhabditomorpha</taxon>
        <taxon>Rhabditoidea</taxon>
        <taxon>Rhabditidae</taxon>
        <taxon>Peloderinae</taxon>
        <taxon>Caenorhabditis</taxon>
    </lineage>
</organism>
<accession>E3M145</accession>
<gene>
    <name evidence="1" type="ORF">CRE_06705</name>
</gene>
<dbReference type="GeneID" id="9823899"/>
<evidence type="ECO:0000313" key="2">
    <source>
        <dbReference type="Proteomes" id="UP000008281"/>
    </source>
</evidence>
<name>E3M145_CAERE</name>
<proteinExistence type="predicted"/>
<dbReference type="OMA" id="RSFERNT"/>
<dbReference type="RefSeq" id="XP_003109828.2">
    <property type="nucleotide sequence ID" value="XM_003109780.2"/>
</dbReference>
<dbReference type="Proteomes" id="UP000008281">
    <property type="component" value="Unassembled WGS sequence"/>
</dbReference>
<dbReference type="KEGG" id="crq:GCK72_006700"/>
<dbReference type="eggNOG" id="ENOG502TK7P">
    <property type="taxonomic scope" value="Eukaryota"/>
</dbReference>
<keyword evidence="2" id="KW-1185">Reference proteome</keyword>
<protein>
    <submittedName>
        <fullName evidence="1">Uncharacterized protein</fullName>
    </submittedName>
</protein>
<dbReference type="CTD" id="9823899"/>
<evidence type="ECO:0000313" key="1">
    <source>
        <dbReference type="EMBL" id="EFO88617.1"/>
    </source>
</evidence>
<reference evidence="1" key="1">
    <citation type="submission" date="2007-07" db="EMBL/GenBank/DDBJ databases">
        <title>PCAP assembly of the Caenorhabditis remanei genome.</title>
        <authorList>
            <consortium name="The Caenorhabditis remanei Sequencing Consortium"/>
            <person name="Wilson R.K."/>
        </authorList>
    </citation>
    <scope>NUCLEOTIDE SEQUENCE [LARGE SCALE GENOMIC DNA]</scope>
    <source>
        <strain evidence="1">PB4641</strain>
    </source>
</reference>
<dbReference type="AlphaFoldDB" id="E3M145"/>
<sequence length="189" mass="22267">MITCMAFLECFIYSYRVQTDLTDIRWGLFGMFISNSIFLVSVVLTDQREKLFMGCLLPFTPIIYCFAMFTSIRRMRYVQIPAEFKPYSKLNAYVVVIGMLHILGAIFFLNQSIRWPLECLLLLISSFVFSVDLYLSLTLDTFILVNHPKEDDESIQKYIDRQEQFRLSCEFLAKMDNYIVVKVRADNYE</sequence>
<dbReference type="HOGENOM" id="CLU_1435673_0_0_1"/>
<dbReference type="EMBL" id="DS268421">
    <property type="protein sequence ID" value="EFO88617.1"/>
    <property type="molecule type" value="Genomic_DNA"/>
</dbReference>